<comment type="subcellular location">
    <subcellularLocation>
        <location evidence="2">Cell membrane</location>
        <topology evidence="2">Single-pass type II membrane protein</topology>
    </subcellularLocation>
    <subcellularLocation>
        <location evidence="6">Membrane</location>
        <topology evidence="6">Single-pass type II membrane protein</topology>
    </subcellularLocation>
</comment>
<dbReference type="PANTHER" id="PTHR43390">
    <property type="entry name" value="SIGNAL PEPTIDASE I"/>
    <property type="match status" value="1"/>
</dbReference>
<comment type="catalytic activity">
    <reaction evidence="1 6">
        <text>Cleavage of hydrophobic, N-terminal signal or leader sequences from secreted and periplasmic proteins.</text>
        <dbReference type="EC" id="3.4.21.89"/>
    </reaction>
</comment>
<dbReference type="PANTHER" id="PTHR43390:SF8">
    <property type="entry name" value="SIGNAL PEPTIDASE I"/>
    <property type="match status" value="1"/>
</dbReference>
<accession>A0A2Z5Y296</accession>
<dbReference type="PRINTS" id="PR00727">
    <property type="entry name" value="LEADERPTASE"/>
</dbReference>
<dbReference type="PROSITE" id="PS00761">
    <property type="entry name" value="SPASE_I_3"/>
    <property type="match status" value="1"/>
</dbReference>
<dbReference type="InterPro" id="IPR019533">
    <property type="entry name" value="Peptidase_S26"/>
</dbReference>
<evidence type="ECO:0000259" key="7">
    <source>
        <dbReference type="Pfam" id="PF10502"/>
    </source>
</evidence>
<evidence type="ECO:0000256" key="2">
    <source>
        <dbReference type="ARBA" id="ARBA00004401"/>
    </source>
</evidence>
<dbReference type="InterPro" id="IPR019757">
    <property type="entry name" value="Pept_S26A_signal_pept_1_Lys-AS"/>
</dbReference>
<gene>
    <name evidence="8" type="ORF">DAT561_0822</name>
</gene>
<feature type="domain" description="Peptidase S26" evidence="7">
    <location>
        <begin position="14"/>
        <end position="174"/>
    </location>
</feature>
<dbReference type="GO" id="GO:0005886">
    <property type="term" value="C:plasma membrane"/>
    <property type="evidence" value="ECO:0007669"/>
    <property type="project" value="UniProtKB-SubCell"/>
</dbReference>
<evidence type="ECO:0000313" key="9">
    <source>
        <dbReference type="Proteomes" id="UP000269226"/>
    </source>
</evidence>
<dbReference type="Gene3D" id="2.10.109.10">
    <property type="entry name" value="Umud Fragment, subunit A"/>
    <property type="match status" value="1"/>
</dbReference>
<name>A0A2Z5Y296_9ENTE</name>
<keyword evidence="6" id="KW-1133">Transmembrane helix</keyword>
<dbReference type="EMBL" id="AP018492">
    <property type="protein sequence ID" value="BBC60936.1"/>
    <property type="molecule type" value="Genomic_DNA"/>
</dbReference>
<dbReference type="NCBIfam" id="TIGR02227">
    <property type="entry name" value="sigpep_I_bact"/>
    <property type="match status" value="1"/>
</dbReference>
<keyword evidence="6" id="KW-0812">Transmembrane</keyword>
<feature type="active site" evidence="5">
    <location>
        <position position="79"/>
    </location>
</feature>
<dbReference type="SUPFAM" id="SSF51306">
    <property type="entry name" value="LexA/Signal peptidase"/>
    <property type="match status" value="1"/>
</dbReference>
<keyword evidence="6" id="KW-0645">Protease</keyword>
<dbReference type="GeneID" id="57043370"/>
<evidence type="ECO:0000256" key="6">
    <source>
        <dbReference type="RuleBase" id="RU362042"/>
    </source>
</evidence>
<dbReference type="InterPro" id="IPR019758">
    <property type="entry name" value="Pept_S26A_signal_pept_1_CS"/>
</dbReference>
<proteinExistence type="inferred from homology"/>
<dbReference type="GO" id="GO:0004252">
    <property type="term" value="F:serine-type endopeptidase activity"/>
    <property type="evidence" value="ECO:0007669"/>
    <property type="project" value="InterPro"/>
</dbReference>
<dbReference type="GO" id="GO:0009003">
    <property type="term" value="F:signal peptidase activity"/>
    <property type="evidence" value="ECO:0007669"/>
    <property type="project" value="UniProtKB-EC"/>
</dbReference>
<evidence type="ECO:0000256" key="4">
    <source>
        <dbReference type="ARBA" id="ARBA00022801"/>
    </source>
</evidence>
<dbReference type="GO" id="GO:0006465">
    <property type="term" value="P:signal peptide processing"/>
    <property type="evidence" value="ECO:0007669"/>
    <property type="project" value="InterPro"/>
</dbReference>
<dbReference type="PROSITE" id="PS00760">
    <property type="entry name" value="SPASE_I_2"/>
    <property type="match status" value="1"/>
</dbReference>
<dbReference type="AlphaFoldDB" id="A0A2Z5Y296"/>
<comment type="similarity">
    <text evidence="6">Belongs to the peptidase S26 family.</text>
</comment>
<feature type="active site" evidence="5">
    <location>
        <position position="42"/>
    </location>
</feature>
<organism evidence="8 9">
    <name type="scientific">Melissococcus plutonius</name>
    <dbReference type="NCBI Taxonomy" id="33970"/>
    <lineage>
        <taxon>Bacteria</taxon>
        <taxon>Bacillati</taxon>
        <taxon>Bacillota</taxon>
        <taxon>Bacilli</taxon>
        <taxon>Lactobacillales</taxon>
        <taxon>Enterococcaceae</taxon>
        <taxon>Melissococcus</taxon>
    </lineage>
</organism>
<feature type="transmembrane region" description="Helical" evidence="6">
    <location>
        <begin position="12"/>
        <end position="34"/>
    </location>
</feature>
<dbReference type="CDD" id="cd06530">
    <property type="entry name" value="S26_SPase_I"/>
    <property type="match status" value="1"/>
</dbReference>
<protein>
    <recommendedName>
        <fullName evidence="3 6">Signal peptidase I</fullName>
        <ecNumber evidence="3 6">3.4.21.89</ecNumber>
    </recommendedName>
</protein>
<reference evidence="8 9" key="1">
    <citation type="submission" date="2018-01" db="EMBL/GenBank/DDBJ databases">
        <title>Whole genome sequence of Melissococcus plutonius DAT561.</title>
        <authorList>
            <person name="Okumura K."/>
            <person name="Takamatsu D."/>
            <person name="Okura M."/>
        </authorList>
    </citation>
    <scope>NUCLEOTIDE SEQUENCE [LARGE SCALE GENOMIC DNA]</scope>
    <source>
        <strain evidence="8 9">DAT561</strain>
    </source>
</reference>
<evidence type="ECO:0000256" key="5">
    <source>
        <dbReference type="PIRSR" id="PIRSR600223-1"/>
    </source>
</evidence>
<evidence type="ECO:0000256" key="1">
    <source>
        <dbReference type="ARBA" id="ARBA00000677"/>
    </source>
</evidence>
<dbReference type="InterPro" id="IPR036286">
    <property type="entry name" value="LexA/Signal_pep-like_sf"/>
</dbReference>
<dbReference type="RefSeq" id="WP_013774017.1">
    <property type="nucleotide sequence ID" value="NZ_AP018492.1"/>
</dbReference>
<dbReference type="OMA" id="NDRMIVN"/>
<dbReference type="InterPro" id="IPR000223">
    <property type="entry name" value="Pept_S26A_signal_pept_1"/>
</dbReference>
<dbReference type="Pfam" id="PF10502">
    <property type="entry name" value="Peptidase_S26"/>
    <property type="match status" value="1"/>
</dbReference>
<keyword evidence="4 6" id="KW-0378">Hydrolase</keyword>
<dbReference type="EC" id="3.4.21.89" evidence="3 6"/>
<dbReference type="Proteomes" id="UP000269226">
    <property type="component" value="Chromosome"/>
</dbReference>
<sequence length="182" mass="21492">MKRNKKYLNHFIFLVKLFFPALLILFILRGFLLIPVRVDGNSMSKTLVQGDMVLIEKISPIRRFDVIIFKLPNQSIYIKRIIGLPGDTIYYKHDQLYVNDHAVKETFLFNNKREDHALIPYTTNFTLKDLTNRTTIPKKSYFVLGDNRRMSKDSRSFGTIKSKYIIGKARCIYYPLHHFKLI</sequence>
<evidence type="ECO:0000313" key="8">
    <source>
        <dbReference type="EMBL" id="BBC60936.1"/>
    </source>
</evidence>
<evidence type="ECO:0000256" key="3">
    <source>
        <dbReference type="ARBA" id="ARBA00013208"/>
    </source>
</evidence>
<keyword evidence="6" id="KW-0472">Membrane</keyword>